<dbReference type="Gene3D" id="3.40.50.300">
    <property type="entry name" value="P-loop containing nucleotide triphosphate hydrolases"/>
    <property type="match status" value="1"/>
</dbReference>
<evidence type="ECO:0000256" key="2">
    <source>
        <dbReference type="ARBA" id="ARBA00011322"/>
    </source>
</evidence>
<keyword evidence="4" id="KW-0175">Coiled coil</keyword>
<evidence type="ECO:0000313" key="7">
    <source>
        <dbReference type="Proteomes" id="UP001236559"/>
    </source>
</evidence>
<evidence type="ECO:0000256" key="3">
    <source>
        <dbReference type="ARBA" id="ARBA00013368"/>
    </source>
</evidence>
<dbReference type="InterPro" id="IPR038729">
    <property type="entry name" value="Rad50/SbcC_AAA"/>
</dbReference>
<evidence type="ECO:0000256" key="4">
    <source>
        <dbReference type="SAM" id="Coils"/>
    </source>
</evidence>
<dbReference type="RefSeq" id="WP_023056315.1">
    <property type="nucleotide sequence ID" value="NZ_JAUSTN010000001.1"/>
</dbReference>
<protein>
    <recommendedName>
        <fullName evidence="3">Nuclease SbcCD subunit C</fullName>
    </recommendedName>
</protein>
<proteinExistence type="inferred from homology"/>
<feature type="coiled-coil region" evidence="4">
    <location>
        <begin position="173"/>
        <end position="254"/>
    </location>
</feature>
<organism evidence="6 7">
    <name type="scientific">Peptoniphilus koenoeneniae</name>
    <dbReference type="NCBI Taxonomy" id="507751"/>
    <lineage>
        <taxon>Bacteria</taxon>
        <taxon>Bacillati</taxon>
        <taxon>Bacillota</taxon>
        <taxon>Tissierellia</taxon>
        <taxon>Tissierellales</taxon>
        <taxon>Peptoniphilaceae</taxon>
        <taxon>Peptoniphilus</taxon>
    </lineage>
</organism>
<evidence type="ECO:0000259" key="5">
    <source>
        <dbReference type="Pfam" id="PF13476"/>
    </source>
</evidence>
<dbReference type="SUPFAM" id="SSF52540">
    <property type="entry name" value="P-loop containing nucleoside triphosphate hydrolases"/>
    <property type="match status" value="2"/>
</dbReference>
<keyword evidence="6" id="KW-0269">Exonuclease</keyword>
<reference evidence="6 7" key="1">
    <citation type="submission" date="2023-07" db="EMBL/GenBank/DDBJ databases">
        <title>Genomic Encyclopedia of Type Strains, Phase IV (KMG-IV): sequencing the most valuable type-strain genomes for metagenomic binning, comparative biology and taxonomic classification.</title>
        <authorList>
            <person name="Goeker M."/>
        </authorList>
    </citation>
    <scope>NUCLEOTIDE SEQUENCE [LARGE SCALE GENOMIC DNA]</scope>
    <source>
        <strain evidence="6 7">DSM 22616</strain>
    </source>
</reference>
<keyword evidence="6" id="KW-0378">Hydrolase</keyword>
<evidence type="ECO:0000256" key="1">
    <source>
        <dbReference type="ARBA" id="ARBA00006930"/>
    </source>
</evidence>
<comment type="caution">
    <text evidence="6">The sequence shown here is derived from an EMBL/GenBank/DDBJ whole genome shotgun (WGS) entry which is preliminary data.</text>
</comment>
<comment type="subunit">
    <text evidence="2">Heterodimer of SbcC and SbcD.</text>
</comment>
<comment type="similarity">
    <text evidence="1">Belongs to the SMC family. SbcC subfamily.</text>
</comment>
<feature type="coiled-coil region" evidence="4">
    <location>
        <begin position="314"/>
        <end position="348"/>
    </location>
</feature>
<dbReference type="GO" id="GO:0004527">
    <property type="term" value="F:exonuclease activity"/>
    <property type="evidence" value="ECO:0007669"/>
    <property type="project" value="UniProtKB-KW"/>
</dbReference>
<evidence type="ECO:0000313" key="6">
    <source>
        <dbReference type="EMBL" id="MDQ0274081.1"/>
    </source>
</evidence>
<keyword evidence="7" id="KW-1185">Reference proteome</keyword>
<dbReference type="Proteomes" id="UP001236559">
    <property type="component" value="Unassembled WGS sequence"/>
</dbReference>
<dbReference type="EMBL" id="JAUSTN010000001">
    <property type="protein sequence ID" value="MDQ0274081.1"/>
    <property type="molecule type" value="Genomic_DNA"/>
</dbReference>
<accession>A0ABU0AS36</accession>
<dbReference type="PANTHER" id="PTHR32114:SF2">
    <property type="entry name" value="ABC TRANSPORTER ABCH.3"/>
    <property type="match status" value="1"/>
</dbReference>
<feature type="domain" description="Rad50/SbcC-type AAA" evidence="5">
    <location>
        <begin position="6"/>
        <end position="283"/>
    </location>
</feature>
<dbReference type="PANTHER" id="PTHR32114">
    <property type="entry name" value="ABC TRANSPORTER ABCH.3"/>
    <property type="match status" value="1"/>
</dbReference>
<dbReference type="InterPro" id="IPR027417">
    <property type="entry name" value="P-loop_NTPase"/>
</dbReference>
<dbReference type="Pfam" id="PF13476">
    <property type="entry name" value="AAA_23"/>
    <property type="match status" value="1"/>
</dbReference>
<keyword evidence="6" id="KW-0540">Nuclease</keyword>
<name>A0ABU0AS36_9FIRM</name>
<gene>
    <name evidence="6" type="ORF">J2S72_000077</name>
</gene>
<sequence>MIYITKVILKNFQSHEYSELEFTQGLNVILGQSDSGKTAIIRGIKWALYNEPKGDFFVREGEKETSVEIFFSNNVILKRIRLSTKNIYELTDSFGRLQRFESFGNTVPPQIYEEIQIRSYTNFTYSKSMLNIAEQLDGPFLIQDSPYERAKAIGKLNDVDILDTAYSDLKSDLLSLNSELKNKINLRDEAQAELDSLNFLEDYEKRLENLKKIKEIFLKNNDFLFKLRDYKCQAENIEGELKKERDIINKFKKLEDANTIFTEALNKKAKLKELINLKNDFIYNSKEIEKNKEILKKLENLEFIKDTNDKSKKINQLFLNLLSLKNRILNLERTIDLTKEKIKSLENLEKIKIILNDLENKNKGFNDFLEIKKRLNVLNEKFKIADKFLKGYENLDESFNLFKKLEKSLYNYNKLIQINENLSKIGIDIGIEKLKIDFISQDYQKNLEEYRKIYNKLDFCPFCFSKIDENTKKHIENHLRGEI</sequence>